<dbReference type="AlphaFoldDB" id="A0A7Y9E504"/>
<dbReference type="CDD" id="cd02588">
    <property type="entry name" value="HAD_L2-DEX"/>
    <property type="match status" value="1"/>
</dbReference>
<evidence type="ECO:0000256" key="1">
    <source>
        <dbReference type="ARBA" id="ARBA00008106"/>
    </source>
</evidence>
<gene>
    <name evidence="3" type="ORF">BJZ21_001257</name>
</gene>
<dbReference type="PANTHER" id="PTHR43316:SF3">
    <property type="entry name" value="HALOACID DEHALOGENASE, TYPE II (AFU_ORTHOLOGUE AFUA_2G07750)-RELATED"/>
    <property type="match status" value="1"/>
</dbReference>
<dbReference type="Gene3D" id="1.10.150.240">
    <property type="entry name" value="Putative phosphatase, domain 2"/>
    <property type="match status" value="1"/>
</dbReference>
<dbReference type="NCBIfam" id="TIGR01428">
    <property type="entry name" value="HAD_type_II"/>
    <property type="match status" value="1"/>
</dbReference>
<dbReference type="Pfam" id="PF00702">
    <property type="entry name" value="Hydrolase"/>
    <property type="match status" value="1"/>
</dbReference>
<dbReference type="Gene3D" id="3.40.50.1000">
    <property type="entry name" value="HAD superfamily/HAD-like"/>
    <property type="match status" value="1"/>
</dbReference>
<dbReference type="Proteomes" id="UP000535511">
    <property type="component" value="Unassembled WGS sequence"/>
</dbReference>
<accession>A0A7Y9E504</accession>
<comment type="caution">
    <text evidence="3">The sequence shown here is derived from an EMBL/GenBank/DDBJ whole genome shotgun (WGS) entry which is preliminary data.</text>
</comment>
<dbReference type="InterPro" id="IPR006328">
    <property type="entry name" value="2-HAD"/>
</dbReference>
<dbReference type="PANTHER" id="PTHR43316">
    <property type="entry name" value="HYDROLASE, HALOACID DELAHOGENASE-RELATED"/>
    <property type="match status" value="1"/>
</dbReference>
<proteinExistence type="inferred from homology"/>
<reference evidence="3 4" key="1">
    <citation type="submission" date="2020-07" db="EMBL/GenBank/DDBJ databases">
        <title>Sequencing the genomes of 1000 actinobacteria strains.</title>
        <authorList>
            <person name="Klenk H.-P."/>
        </authorList>
    </citation>
    <scope>NUCLEOTIDE SEQUENCE [LARGE SCALE GENOMIC DNA]</scope>
    <source>
        <strain evidence="3 4">DSM 21350</strain>
    </source>
</reference>
<evidence type="ECO:0000313" key="3">
    <source>
        <dbReference type="EMBL" id="NYD41174.1"/>
    </source>
</evidence>
<dbReference type="RefSeq" id="WP_179662956.1">
    <property type="nucleotide sequence ID" value="NZ_JACCBG010000001.1"/>
</dbReference>
<dbReference type="InterPro" id="IPR036412">
    <property type="entry name" value="HAD-like_sf"/>
</dbReference>
<dbReference type="NCBIfam" id="TIGR01493">
    <property type="entry name" value="HAD-SF-IA-v2"/>
    <property type="match status" value="1"/>
</dbReference>
<name>A0A7Y9E504_9ACTN</name>
<dbReference type="EC" id="3.8.1.2" evidence="3"/>
<evidence type="ECO:0000256" key="2">
    <source>
        <dbReference type="ARBA" id="ARBA00022801"/>
    </source>
</evidence>
<organism evidence="3 4">
    <name type="scientific">Nocardioides panaciterrulae</name>
    <dbReference type="NCBI Taxonomy" id="661492"/>
    <lineage>
        <taxon>Bacteria</taxon>
        <taxon>Bacillati</taxon>
        <taxon>Actinomycetota</taxon>
        <taxon>Actinomycetes</taxon>
        <taxon>Propionibacteriales</taxon>
        <taxon>Nocardioidaceae</taxon>
        <taxon>Nocardioides</taxon>
    </lineage>
</organism>
<dbReference type="InterPro" id="IPR051540">
    <property type="entry name" value="S-2-haloacid_dehalogenase"/>
</dbReference>
<sequence length="230" mass="23990">MTTTVPRPAVLLLDVNETVSDLGPMEDRFAEVGAPPALAGTWFAGVLRDGFALAVAGVSAPFARIGADCLRGHLAGLTLDRPLEEAVEHVMSSFTSLDVHPDVRSGLPDLAAAGLRVATLSNGAATVARQLLGSAGLDGHVEAMLSVEDAGVWKPAPAAYAYGCDVMGVAPADAMLVAVHPWDLDGAARAGLRTCWVDRTGTPYPSYFRKPDLVVSGFDDLARQFGPARL</sequence>
<protein>
    <submittedName>
        <fullName evidence="3">2-haloacid dehalogenase</fullName>
        <ecNumber evidence="3">3.8.1.2</ecNumber>
    </submittedName>
</protein>
<dbReference type="EMBL" id="JACCBG010000001">
    <property type="protein sequence ID" value="NYD41174.1"/>
    <property type="molecule type" value="Genomic_DNA"/>
</dbReference>
<dbReference type="SUPFAM" id="SSF56784">
    <property type="entry name" value="HAD-like"/>
    <property type="match status" value="1"/>
</dbReference>
<dbReference type="InterPro" id="IPR006439">
    <property type="entry name" value="HAD-SF_hydro_IA"/>
</dbReference>
<dbReference type="InterPro" id="IPR023214">
    <property type="entry name" value="HAD_sf"/>
</dbReference>
<keyword evidence="2 3" id="KW-0378">Hydrolase</keyword>
<evidence type="ECO:0000313" key="4">
    <source>
        <dbReference type="Proteomes" id="UP000535511"/>
    </source>
</evidence>
<dbReference type="GO" id="GO:0018784">
    <property type="term" value="F:(S)-2-haloacid dehalogenase activity"/>
    <property type="evidence" value="ECO:0007669"/>
    <property type="project" value="UniProtKB-EC"/>
</dbReference>
<comment type="similarity">
    <text evidence="1">Belongs to the HAD-like hydrolase superfamily. S-2-haloalkanoic acid dehalogenase family.</text>
</comment>
<dbReference type="PRINTS" id="PR00413">
    <property type="entry name" value="HADHALOGNASE"/>
</dbReference>
<keyword evidence="4" id="KW-1185">Reference proteome</keyword>
<dbReference type="InterPro" id="IPR023198">
    <property type="entry name" value="PGP-like_dom2"/>
</dbReference>